<evidence type="ECO:0000313" key="4">
    <source>
        <dbReference type="Proteomes" id="UP000278632"/>
    </source>
</evidence>
<accession>A0A3N0BK37</accession>
<dbReference type="PANTHER" id="PTHR10458">
    <property type="entry name" value="PEPTIDE DEFORMYLASE"/>
    <property type="match status" value="1"/>
</dbReference>
<dbReference type="PRINTS" id="PR01576">
    <property type="entry name" value="PDEFORMYLASE"/>
</dbReference>
<reference evidence="4" key="1">
    <citation type="submission" date="2018-05" db="EMBL/GenBank/DDBJ databases">
        <title>Genome Sequencing of selected type strains of the family Eggerthellaceae.</title>
        <authorList>
            <person name="Danylec N."/>
            <person name="Stoll D.A."/>
            <person name="Doetsch A."/>
            <person name="Huch M."/>
        </authorList>
    </citation>
    <scope>NUCLEOTIDE SEQUENCE [LARGE SCALE GENOMIC DNA]</scope>
    <source>
        <strain evidence="4">DSM 16106</strain>
    </source>
</reference>
<keyword evidence="4" id="KW-1185">Reference proteome</keyword>
<evidence type="ECO:0000256" key="1">
    <source>
        <dbReference type="ARBA" id="ARBA00010759"/>
    </source>
</evidence>
<feature type="binding site" evidence="2">
    <location>
        <position position="136"/>
    </location>
    <ligand>
        <name>Fe cation</name>
        <dbReference type="ChEBI" id="CHEBI:24875"/>
    </ligand>
</feature>
<feature type="binding site" evidence="2">
    <location>
        <position position="94"/>
    </location>
    <ligand>
        <name>Fe cation</name>
        <dbReference type="ChEBI" id="CHEBI:24875"/>
    </ligand>
</feature>
<evidence type="ECO:0000256" key="2">
    <source>
        <dbReference type="HAMAP-Rule" id="MF_00163"/>
    </source>
</evidence>
<comment type="cofactor">
    <cofactor evidence="2">
        <name>Fe(2+)</name>
        <dbReference type="ChEBI" id="CHEBI:29033"/>
    </cofactor>
    <text evidence="2">Binds 1 Fe(2+) ion.</text>
</comment>
<keyword evidence="2" id="KW-0648">Protein biosynthesis</keyword>
<dbReference type="PIRSF" id="PIRSF004749">
    <property type="entry name" value="Pep_def"/>
    <property type="match status" value="1"/>
</dbReference>
<dbReference type="OrthoDB" id="9804313at2"/>
<dbReference type="AlphaFoldDB" id="A0A3N0BK37"/>
<dbReference type="SUPFAM" id="SSF56420">
    <property type="entry name" value="Peptide deformylase"/>
    <property type="match status" value="1"/>
</dbReference>
<dbReference type="GO" id="GO:0006412">
    <property type="term" value="P:translation"/>
    <property type="evidence" value="ECO:0007669"/>
    <property type="project" value="UniProtKB-UniRule"/>
</dbReference>
<dbReference type="GO" id="GO:0046872">
    <property type="term" value="F:metal ion binding"/>
    <property type="evidence" value="ECO:0007669"/>
    <property type="project" value="UniProtKB-KW"/>
</dbReference>
<keyword evidence="2" id="KW-0378">Hydrolase</keyword>
<dbReference type="InterPro" id="IPR036821">
    <property type="entry name" value="Peptide_deformylase_sf"/>
</dbReference>
<dbReference type="Gene3D" id="3.90.45.10">
    <property type="entry name" value="Peptide deformylase"/>
    <property type="match status" value="1"/>
</dbReference>
<organism evidence="3 4">
    <name type="scientific">Paraeggerthella hongkongensis</name>
    <dbReference type="NCBI Taxonomy" id="230658"/>
    <lineage>
        <taxon>Bacteria</taxon>
        <taxon>Bacillati</taxon>
        <taxon>Actinomycetota</taxon>
        <taxon>Coriobacteriia</taxon>
        <taxon>Eggerthellales</taxon>
        <taxon>Eggerthellaceae</taxon>
        <taxon>Paraeggerthella</taxon>
    </lineage>
</organism>
<dbReference type="NCBIfam" id="TIGR00079">
    <property type="entry name" value="pept_deformyl"/>
    <property type="match status" value="1"/>
</dbReference>
<dbReference type="Pfam" id="PF01327">
    <property type="entry name" value="Pep_deformylase"/>
    <property type="match status" value="1"/>
</dbReference>
<keyword evidence="2" id="KW-0408">Iron</keyword>
<dbReference type="Proteomes" id="UP000278632">
    <property type="component" value="Unassembled WGS sequence"/>
</dbReference>
<dbReference type="CDD" id="cd00487">
    <property type="entry name" value="Pep_deformylase"/>
    <property type="match status" value="1"/>
</dbReference>
<comment type="catalytic activity">
    <reaction evidence="2">
        <text>N-terminal N-formyl-L-methionyl-[peptide] + H2O = N-terminal L-methionyl-[peptide] + formate</text>
        <dbReference type="Rhea" id="RHEA:24420"/>
        <dbReference type="Rhea" id="RHEA-COMP:10639"/>
        <dbReference type="Rhea" id="RHEA-COMP:10640"/>
        <dbReference type="ChEBI" id="CHEBI:15377"/>
        <dbReference type="ChEBI" id="CHEBI:15740"/>
        <dbReference type="ChEBI" id="CHEBI:49298"/>
        <dbReference type="ChEBI" id="CHEBI:64731"/>
        <dbReference type="EC" id="3.5.1.88"/>
    </reaction>
</comment>
<dbReference type="EMBL" id="QICD01000003">
    <property type="protein sequence ID" value="RNL48202.1"/>
    <property type="molecule type" value="Genomic_DNA"/>
</dbReference>
<dbReference type="InterPro" id="IPR023635">
    <property type="entry name" value="Peptide_deformylase"/>
</dbReference>
<dbReference type="GO" id="GO:0042586">
    <property type="term" value="F:peptide deformylase activity"/>
    <property type="evidence" value="ECO:0007669"/>
    <property type="project" value="UniProtKB-UniRule"/>
</dbReference>
<keyword evidence="2" id="KW-0479">Metal-binding</keyword>
<dbReference type="NCBIfam" id="NF001159">
    <property type="entry name" value="PRK00150.1-3"/>
    <property type="match status" value="1"/>
</dbReference>
<sequence>MLIVITVVQSPNPILNQPCEPCDLGDKSLKRLAKQMVKTMYKNSGCGLAAPQVGVTKRLVVIDCDESDEQNPLVLVNPVLVETKGEVVVEGEGCLSIPGISVPIARPSWARVRFFDLDGEEWEIEGDGLLGRCLQHELDHLDGVTMFERCDPLARIQALRDYDQAVASGAKPGETSLDPRVR</sequence>
<comment type="similarity">
    <text evidence="1 2">Belongs to the polypeptide deformylase family.</text>
</comment>
<dbReference type="HAMAP" id="MF_00163">
    <property type="entry name" value="Pep_deformylase"/>
    <property type="match status" value="1"/>
</dbReference>
<feature type="binding site" evidence="2">
    <location>
        <position position="140"/>
    </location>
    <ligand>
        <name>Fe cation</name>
        <dbReference type="ChEBI" id="CHEBI:24875"/>
    </ligand>
</feature>
<comment type="function">
    <text evidence="2">Removes the formyl group from the N-terminal Met of newly synthesized proteins. Requires at least a dipeptide for an efficient rate of reaction. N-terminal L-methionine is a prerequisite for activity but the enzyme has broad specificity at other positions.</text>
</comment>
<protein>
    <recommendedName>
        <fullName evidence="2">Peptide deformylase</fullName>
        <shortName evidence="2">PDF</shortName>
        <ecNumber evidence="2">3.5.1.88</ecNumber>
    </recommendedName>
    <alternativeName>
        <fullName evidence="2">Polypeptide deformylase</fullName>
    </alternativeName>
</protein>
<feature type="active site" evidence="2">
    <location>
        <position position="137"/>
    </location>
</feature>
<dbReference type="PANTHER" id="PTHR10458:SF22">
    <property type="entry name" value="PEPTIDE DEFORMYLASE"/>
    <property type="match status" value="1"/>
</dbReference>
<dbReference type="RefSeq" id="WP_123191575.1">
    <property type="nucleotide sequence ID" value="NZ_QICD01000003.1"/>
</dbReference>
<evidence type="ECO:0000313" key="3">
    <source>
        <dbReference type="EMBL" id="RNL48202.1"/>
    </source>
</evidence>
<dbReference type="EC" id="3.5.1.88" evidence="2"/>
<proteinExistence type="inferred from homology"/>
<comment type="caution">
    <text evidence="3">The sequence shown here is derived from an EMBL/GenBank/DDBJ whole genome shotgun (WGS) entry which is preliminary data.</text>
</comment>
<gene>
    <name evidence="2 3" type="primary">def</name>
    <name evidence="3" type="ORF">DMP08_03040</name>
</gene>
<name>A0A3N0BK37_9ACTN</name>